<keyword evidence="1" id="KW-0812">Transmembrane</keyword>
<dbReference type="GO" id="GO:0016746">
    <property type="term" value="F:acyltransferase activity"/>
    <property type="evidence" value="ECO:0007669"/>
    <property type="project" value="UniProtKB-KW"/>
</dbReference>
<feature type="transmembrane region" description="Helical" evidence="1">
    <location>
        <begin position="320"/>
        <end position="342"/>
    </location>
</feature>
<feature type="transmembrane region" description="Helical" evidence="1">
    <location>
        <begin position="354"/>
        <end position="372"/>
    </location>
</feature>
<dbReference type="Proteomes" id="UP001596215">
    <property type="component" value="Unassembled WGS sequence"/>
</dbReference>
<evidence type="ECO:0000259" key="2">
    <source>
        <dbReference type="Pfam" id="PF01757"/>
    </source>
</evidence>
<dbReference type="Pfam" id="PF01757">
    <property type="entry name" value="Acyl_transf_3"/>
    <property type="match status" value="1"/>
</dbReference>
<proteinExistence type="predicted"/>
<keyword evidence="1" id="KW-0472">Membrane</keyword>
<reference evidence="4" key="1">
    <citation type="journal article" date="2019" name="Int. J. Syst. Evol. Microbiol.">
        <title>The Global Catalogue of Microorganisms (GCM) 10K type strain sequencing project: providing services to taxonomists for standard genome sequencing and annotation.</title>
        <authorList>
            <consortium name="The Broad Institute Genomics Platform"/>
            <consortium name="The Broad Institute Genome Sequencing Center for Infectious Disease"/>
            <person name="Wu L."/>
            <person name="Ma J."/>
        </authorList>
    </citation>
    <scope>NUCLEOTIDE SEQUENCE [LARGE SCALE GENOMIC DNA]</scope>
    <source>
        <strain evidence="4">CGMCC 4.1530</strain>
    </source>
</reference>
<protein>
    <submittedName>
        <fullName evidence="3">Acyltransferase family protein</fullName>
        <ecNumber evidence="3">2.3.-.-</ecNumber>
    </submittedName>
</protein>
<feature type="transmembrane region" description="Helical" evidence="1">
    <location>
        <begin position="66"/>
        <end position="91"/>
    </location>
</feature>
<feature type="transmembrane region" description="Helical" evidence="1">
    <location>
        <begin position="230"/>
        <end position="250"/>
    </location>
</feature>
<name>A0ABW1VN18_9GAMM</name>
<dbReference type="RefSeq" id="WP_212707666.1">
    <property type="nucleotide sequence ID" value="NZ_BAAAFW010000012.1"/>
</dbReference>
<dbReference type="EC" id="2.3.-.-" evidence="3"/>
<feature type="transmembrane region" description="Helical" evidence="1">
    <location>
        <begin position="288"/>
        <end position="308"/>
    </location>
</feature>
<feature type="transmembrane region" description="Helical" evidence="1">
    <location>
        <begin position="257"/>
        <end position="276"/>
    </location>
</feature>
<feature type="transmembrane region" description="Helical" evidence="1">
    <location>
        <begin position="112"/>
        <end position="131"/>
    </location>
</feature>
<evidence type="ECO:0000256" key="1">
    <source>
        <dbReference type="SAM" id="Phobius"/>
    </source>
</evidence>
<sequence length="401" mass="45928">MQNSKASEPQSWSPTAHHIVRRNEKGMLPNLTSLNGIRFIAAISVFLFHSTLGPILAPFSDPQVSHWYYVIFSKSGWVSVSMFFILSGFVMGWSSRPVDHPLRFYKRRFAKIYPVNVVVMVIVVATGVISFRRPDIWLPNLFLVQSWIPRAENYIGGNTPSWFLCAIILFYIIFPFVFRWVKALPADKLWTTIFICYLGMIISQVIIFYATRHETPLPGWPFKVGEIEWWLSYTFPLTRVFEFVIGLVLSRIILEGYFIRISTVTSTLLVAASYIIDVNLPFQFSYNLITLYPLVFLLGSLTVGDIRGKKSFLNLPVMQWLGNISFGFYMIHFTILILLKRWAGGEKFNLPDGILILVFAAVVSVLLGWILYKFVEIPCGNYLNSRSGSKKQTANAQQARE</sequence>
<dbReference type="InterPro" id="IPR050879">
    <property type="entry name" value="Acyltransferase_3"/>
</dbReference>
<feature type="domain" description="Acyltransferase 3" evidence="2">
    <location>
        <begin position="33"/>
        <end position="372"/>
    </location>
</feature>
<evidence type="ECO:0000313" key="4">
    <source>
        <dbReference type="Proteomes" id="UP001596215"/>
    </source>
</evidence>
<keyword evidence="3" id="KW-0808">Transferase</keyword>
<keyword evidence="1" id="KW-1133">Transmembrane helix</keyword>
<feature type="transmembrane region" description="Helical" evidence="1">
    <location>
        <begin position="37"/>
        <end position="60"/>
    </location>
</feature>
<evidence type="ECO:0000313" key="3">
    <source>
        <dbReference type="EMBL" id="MFC6361275.1"/>
    </source>
</evidence>
<dbReference type="EMBL" id="JBHSUC010000003">
    <property type="protein sequence ID" value="MFC6361275.1"/>
    <property type="molecule type" value="Genomic_DNA"/>
</dbReference>
<feature type="transmembrane region" description="Helical" evidence="1">
    <location>
        <begin position="190"/>
        <end position="210"/>
    </location>
</feature>
<accession>A0ABW1VN18</accession>
<organism evidence="3 4">
    <name type="scientific">Tatumella punctata</name>
    <dbReference type="NCBI Taxonomy" id="399969"/>
    <lineage>
        <taxon>Bacteria</taxon>
        <taxon>Pseudomonadati</taxon>
        <taxon>Pseudomonadota</taxon>
        <taxon>Gammaproteobacteria</taxon>
        <taxon>Enterobacterales</taxon>
        <taxon>Erwiniaceae</taxon>
        <taxon>Tatumella</taxon>
    </lineage>
</organism>
<feature type="transmembrane region" description="Helical" evidence="1">
    <location>
        <begin position="161"/>
        <end position="178"/>
    </location>
</feature>
<dbReference type="PANTHER" id="PTHR23028:SF53">
    <property type="entry name" value="ACYL_TRANSF_3 DOMAIN-CONTAINING PROTEIN"/>
    <property type="match status" value="1"/>
</dbReference>
<gene>
    <name evidence="3" type="ORF">ACFP73_04060</name>
</gene>
<comment type="caution">
    <text evidence="3">The sequence shown here is derived from an EMBL/GenBank/DDBJ whole genome shotgun (WGS) entry which is preliminary data.</text>
</comment>
<dbReference type="InterPro" id="IPR002656">
    <property type="entry name" value="Acyl_transf_3_dom"/>
</dbReference>
<keyword evidence="4" id="KW-1185">Reference proteome</keyword>
<dbReference type="PANTHER" id="PTHR23028">
    <property type="entry name" value="ACETYLTRANSFERASE"/>
    <property type="match status" value="1"/>
</dbReference>
<keyword evidence="3" id="KW-0012">Acyltransferase</keyword>